<feature type="transmembrane region" description="Helical" evidence="1">
    <location>
        <begin position="74"/>
        <end position="94"/>
    </location>
</feature>
<evidence type="ECO:0000256" key="1">
    <source>
        <dbReference type="SAM" id="Phobius"/>
    </source>
</evidence>
<proteinExistence type="predicted"/>
<dbReference type="HOGENOM" id="CLU_1330584_0_0_3"/>
<dbReference type="EMBL" id="CP003940">
    <property type="protein sequence ID" value="AFZ46951.1"/>
    <property type="molecule type" value="Genomic_DNA"/>
</dbReference>
<name>K9YJ24_CYASC</name>
<sequence>MIQVLAIISASASGGFRLGLPLLIIGLANVDKLWSDIPLLNRIHPEVLFAILVSITIFEIFGTKKLIGLRVIQLIQLILSPFVGALLAIGAANWTNLENAPVWIIGIVGALIALVLRFVLVGLFFRWGKMPILLTISEDILAMILALFALVAPENGGLIAMLLILLALRISSEWRQWYQEKKSSPQQNLTVNPDNE</sequence>
<gene>
    <name evidence="3" type="ordered locus">Cyast_0979</name>
</gene>
<dbReference type="eggNOG" id="ENOG502ZCFJ">
    <property type="taxonomic scope" value="Bacteria"/>
</dbReference>
<feature type="domain" description="DUF4126" evidence="2">
    <location>
        <begin position="5"/>
        <end position="170"/>
    </location>
</feature>
<organism evidence="3 4">
    <name type="scientific">Cyanobacterium stanieri (strain ATCC 29140 / PCC 7202)</name>
    <dbReference type="NCBI Taxonomy" id="292563"/>
    <lineage>
        <taxon>Bacteria</taxon>
        <taxon>Bacillati</taxon>
        <taxon>Cyanobacteriota</taxon>
        <taxon>Cyanophyceae</taxon>
        <taxon>Oscillatoriophycideae</taxon>
        <taxon>Chroococcales</taxon>
        <taxon>Geminocystaceae</taxon>
        <taxon>Cyanobacterium</taxon>
    </lineage>
</organism>
<dbReference type="AlphaFoldDB" id="K9YJ24"/>
<keyword evidence="1" id="KW-0812">Transmembrane</keyword>
<keyword evidence="4" id="KW-1185">Reference proteome</keyword>
<dbReference type="Proteomes" id="UP000010483">
    <property type="component" value="Chromosome"/>
</dbReference>
<feature type="transmembrane region" description="Helical" evidence="1">
    <location>
        <begin position="156"/>
        <end position="172"/>
    </location>
</feature>
<keyword evidence="1" id="KW-0472">Membrane</keyword>
<accession>K9YJ24</accession>
<evidence type="ECO:0000313" key="4">
    <source>
        <dbReference type="Proteomes" id="UP000010483"/>
    </source>
</evidence>
<evidence type="ECO:0000313" key="3">
    <source>
        <dbReference type="EMBL" id="AFZ46951.1"/>
    </source>
</evidence>
<feature type="transmembrane region" description="Helical" evidence="1">
    <location>
        <begin position="43"/>
        <end position="62"/>
    </location>
</feature>
<feature type="transmembrane region" description="Helical" evidence="1">
    <location>
        <begin position="100"/>
        <end position="125"/>
    </location>
</feature>
<evidence type="ECO:0000259" key="2">
    <source>
        <dbReference type="Pfam" id="PF13548"/>
    </source>
</evidence>
<protein>
    <recommendedName>
        <fullName evidence="2">DUF4126 domain-containing protein</fullName>
    </recommendedName>
</protein>
<dbReference type="InterPro" id="IPR025196">
    <property type="entry name" value="DUF4126"/>
</dbReference>
<reference evidence="4" key="1">
    <citation type="journal article" date="2013" name="Proc. Natl. Acad. Sci. U.S.A.">
        <title>Improving the coverage of the cyanobacterial phylum using diversity-driven genome sequencing.</title>
        <authorList>
            <person name="Shih P.M."/>
            <person name="Wu D."/>
            <person name="Latifi A."/>
            <person name="Axen S.D."/>
            <person name="Fewer D.P."/>
            <person name="Talla E."/>
            <person name="Calteau A."/>
            <person name="Cai F."/>
            <person name="Tandeau de Marsac N."/>
            <person name="Rippka R."/>
            <person name="Herdman M."/>
            <person name="Sivonen K."/>
            <person name="Coursin T."/>
            <person name="Laurent T."/>
            <person name="Goodwin L."/>
            <person name="Nolan M."/>
            <person name="Davenport K.W."/>
            <person name="Han C.S."/>
            <person name="Rubin E.M."/>
            <person name="Eisen J.A."/>
            <person name="Woyke T."/>
            <person name="Gugger M."/>
            <person name="Kerfeld C.A."/>
        </authorList>
    </citation>
    <scope>NUCLEOTIDE SEQUENCE [LARGE SCALE GENOMIC DNA]</scope>
    <source>
        <strain evidence="4">ATCC 29140 / PCC 7202</strain>
    </source>
</reference>
<dbReference type="Pfam" id="PF13548">
    <property type="entry name" value="DUF4126"/>
    <property type="match status" value="1"/>
</dbReference>
<dbReference type="STRING" id="292563.Cyast_0979"/>
<dbReference type="KEGG" id="csn:Cyast_0979"/>
<dbReference type="BioCyc" id="CSTA292563:G1353-987-MONOMER"/>
<keyword evidence="1" id="KW-1133">Transmembrane helix</keyword>